<dbReference type="AlphaFoldDB" id="A0A1C2JM67"/>
<dbReference type="EMBL" id="LWSA01000028">
    <property type="protein sequence ID" value="OCX76209.1"/>
    <property type="molecule type" value="Genomic_DNA"/>
</dbReference>
<sequence>MSDNVIPIVRQAHSRAVLRKYYFEINNQITHRIRRIQDVAQHDDCRFLGICDDLRDELSELTEICKDGTQQGFFLSKEETMESFRILTMMVSHMELMFLYSRKNSASTTHYRKEINATANEFLHRQARIAAIIV</sequence>
<evidence type="ECO:0000313" key="1">
    <source>
        <dbReference type="EMBL" id="OCX76209.1"/>
    </source>
</evidence>
<evidence type="ECO:0000313" key="2">
    <source>
        <dbReference type="Proteomes" id="UP000094893"/>
    </source>
</evidence>
<dbReference type="RefSeq" id="WP_024893305.1">
    <property type="nucleotide sequence ID" value="NZ_LWRZ01000232.1"/>
</dbReference>
<name>A0A1C2JM67_ACITH</name>
<accession>A0A1C2JM67</accession>
<organism evidence="1 2">
    <name type="scientific">Acidithiobacillus thiooxidans</name>
    <name type="common">Thiobacillus thiooxidans</name>
    <dbReference type="NCBI Taxonomy" id="930"/>
    <lineage>
        <taxon>Bacteria</taxon>
        <taxon>Pseudomonadati</taxon>
        <taxon>Pseudomonadota</taxon>
        <taxon>Acidithiobacillia</taxon>
        <taxon>Acidithiobacillales</taxon>
        <taxon>Acidithiobacillaceae</taxon>
        <taxon>Acidithiobacillus</taxon>
    </lineage>
</organism>
<proteinExistence type="predicted"/>
<evidence type="ECO:0008006" key="3">
    <source>
        <dbReference type="Google" id="ProtNLM"/>
    </source>
</evidence>
<reference evidence="1 2" key="1">
    <citation type="journal article" date="2016" name="Int. J. Mol. Sci.">
        <title>Comparative genomics of the extreme acidophile Acidithiobacillus thiooxidans reveals intraspecific divergence and niche adaptation.</title>
        <authorList>
            <person name="Zhang X."/>
            <person name="Feng X."/>
            <person name="Tao J."/>
            <person name="Ma L."/>
            <person name="Xiao Y."/>
            <person name="Liang Y."/>
            <person name="Liu X."/>
            <person name="Yin H."/>
        </authorList>
    </citation>
    <scope>NUCLEOTIDE SEQUENCE [LARGE SCALE GENOMIC DNA]</scope>
    <source>
        <strain evidence="1 2">A02</strain>
    </source>
</reference>
<comment type="caution">
    <text evidence="1">The sequence shown here is derived from an EMBL/GenBank/DDBJ whole genome shotgun (WGS) entry which is preliminary data.</text>
</comment>
<gene>
    <name evidence="1" type="ORF">A6P07_02640</name>
</gene>
<protein>
    <recommendedName>
        <fullName evidence="3">Four helix bundle protein</fullName>
    </recommendedName>
</protein>
<dbReference type="Proteomes" id="UP000094893">
    <property type="component" value="Unassembled WGS sequence"/>
</dbReference>